<evidence type="ECO:0000256" key="2">
    <source>
        <dbReference type="ARBA" id="ARBA00004123"/>
    </source>
</evidence>
<dbReference type="PANTHER" id="PTHR22930">
    <property type="match status" value="1"/>
</dbReference>
<dbReference type="PANTHER" id="PTHR22930:SF281">
    <property type="entry name" value="NUCLEASE"/>
    <property type="match status" value="1"/>
</dbReference>
<comment type="similarity">
    <text evidence="3">Belongs to the HARBI1 family.</text>
</comment>
<organism evidence="11">
    <name type="scientific">Sesamum latifolium</name>
    <dbReference type="NCBI Taxonomy" id="2727402"/>
    <lineage>
        <taxon>Eukaryota</taxon>
        <taxon>Viridiplantae</taxon>
        <taxon>Streptophyta</taxon>
        <taxon>Embryophyta</taxon>
        <taxon>Tracheophyta</taxon>
        <taxon>Spermatophyta</taxon>
        <taxon>Magnoliopsida</taxon>
        <taxon>eudicotyledons</taxon>
        <taxon>Gunneridae</taxon>
        <taxon>Pentapetalae</taxon>
        <taxon>asterids</taxon>
        <taxon>lamiids</taxon>
        <taxon>Lamiales</taxon>
        <taxon>Pedaliaceae</taxon>
        <taxon>Sesamum</taxon>
    </lineage>
</organism>
<evidence type="ECO:0000256" key="8">
    <source>
        <dbReference type="SAM" id="MobiDB-lite"/>
    </source>
</evidence>
<dbReference type="EMBL" id="JACGWN010000005">
    <property type="protein sequence ID" value="KAL0448948.1"/>
    <property type="molecule type" value="Genomic_DNA"/>
</dbReference>
<evidence type="ECO:0000256" key="3">
    <source>
        <dbReference type="ARBA" id="ARBA00006958"/>
    </source>
</evidence>
<protein>
    <recommendedName>
        <fullName evidence="12">DDE Tnp4 domain-containing protein</fullName>
    </recommendedName>
</protein>
<dbReference type="Pfam" id="PF26138">
    <property type="entry name" value="DUF8040"/>
    <property type="match status" value="1"/>
</dbReference>
<feature type="domain" description="DUF8040" evidence="10">
    <location>
        <begin position="14"/>
        <end position="56"/>
    </location>
</feature>
<evidence type="ECO:0008006" key="12">
    <source>
        <dbReference type="Google" id="ProtNLM"/>
    </source>
</evidence>
<evidence type="ECO:0000256" key="7">
    <source>
        <dbReference type="ARBA" id="ARBA00023242"/>
    </source>
</evidence>
<evidence type="ECO:0000256" key="6">
    <source>
        <dbReference type="ARBA" id="ARBA00022801"/>
    </source>
</evidence>
<reference evidence="11" key="2">
    <citation type="journal article" date="2024" name="Plant">
        <title>Genomic evolution and insights into agronomic trait innovations of Sesamum species.</title>
        <authorList>
            <person name="Miao H."/>
            <person name="Wang L."/>
            <person name="Qu L."/>
            <person name="Liu H."/>
            <person name="Sun Y."/>
            <person name="Le M."/>
            <person name="Wang Q."/>
            <person name="Wei S."/>
            <person name="Zheng Y."/>
            <person name="Lin W."/>
            <person name="Duan Y."/>
            <person name="Cao H."/>
            <person name="Xiong S."/>
            <person name="Wang X."/>
            <person name="Wei L."/>
            <person name="Li C."/>
            <person name="Ma Q."/>
            <person name="Ju M."/>
            <person name="Zhao R."/>
            <person name="Li G."/>
            <person name="Mu C."/>
            <person name="Tian Q."/>
            <person name="Mei H."/>
            <person name="Zhang T."/>
            <person name="Gao T."/>
            <person name="Zhang H."/>
        </authorList>
    </citation>
    <scope>NUCLEOTIDE SEQUENCE</scope>
    <source>
        <strain evidence="11">KEN1</strain>
    </source>
</reference>
<keyword evidence="7" id="KW-0539">Nucleus</keyword>
<evidence type="ECO:0000256" key="5">
    <source>
        <dbReference type="ARBA" id="ARBA00022723"/>
    </source>
</evidence>
<dbReference type="Pfam" id="PF13359">
    <property type="entry name" value="DDE_Tnp_4"/>
    <property type="match status" value="1"/>
</dbReference>
<dbReference type="GO" id="GO:0016787">
    <property type="term" value="F:hydrolase activity"/>
    <property type="evidence" value="ECO:0007669"/>
    <property type="project" value="UniProtKB-KW"/>
</dbReference>
<proteinExistence type="inferred from homology"/>
<dbReference type="InterPro" id="IPR058353">
    <property type="entry name" value="DUF8040"/>
</dbReference>
<sequence>MGYLGECKTEEGFFIQESRMDRNAFGRLCYLLEHSGGLTNTKFVTVAEQIAMFLSVGCLGALDGTFIDVRVPEQDKGRYRTRKGHVAVNVLGVCNPNMQFIYVLTGWEGSAADSRILRDAINRPTDLRIPVGSKSTSFTLPAIKVMSQPDEEGSSKQRRRGGMKDKAGTRRAWSNHEEEVWKRKYSSRVGMMTKSGLGWDDTRNMITIDDQSDWEDYLKEEHNDGGDCYIPTAEWNPKTGFIGIEEEAPSNSNLNVDPTINSSSATKRASSSSRKRKVEDPLAALPQLFRL</sequence>
<evidence type="ECO:0000259" key="9">
    <source>
        <dbReference type="Pfam" id="PF13359"/>
    </source>
</evidence>
<dbReference type="AlphaFoldDB" id="A0AAW2X4V4"/>
<evidence type="ECO:0000259" key="10">
    <source>
        <dbReference type="Pfam" id="PF26138"/>
    </source>
</evidence>
<name>A0AAW2X4V4_9LAMI</name>
<dbReference type="InterPro" id="IPR045249">
    <property type="entry name" value="HARBI1-like"/>
</dbReference>
<gene>
    <name evidence="11" type="ORF">Slati_1451200</name>
</gene>
<evidence type="ECO:0000256" key="4">
    <source>
        <dbReference type="ARBA" id="ARBA00022722"/>
    </source>
</evidence>
<keyword evidence="5" id="KW-0479">Metal-binding</keyword>
<feature type="compositionally biased region" description="Basic and acidic residues" evidence="8">
    <location>
        <begin position="162"/>
        <end position="175"/>
    </location>
</feature>
<dbReference type="GO" id="GO:0004518">
    <property type="term" value="F:nuclease activity"/>
    <property type="evidence" value="ECO:0007669"/>
    <property type="project" value="UniProtKB-KW"/>
</dbReference>
<dbReference type="GO" id="GO:0046872">
    <property type="term" value="F:metal ion binding"/>
    <property type="evidence" value="ECO:0007669"/>
    <property type="project" value="UniProtKB-KW"/>
</dbReference>
<dbReference type="InterPro" id="IPR027806">
    <property type="entry name" value="HARBI1_dom"/>
</dbReference>
<comment type="caution">
    <text evidence="11">The sequence shown here is derived from an EMBL/GenBank/DDBJ whole genome shotgun (WGS) entry which is preliminary data.</text>
</comment>
<feature type="compositionally biased region" description="Polar residues" evidence="8">
    <location>
        <begin position="249"/>
        <end position="261"/>
    </location>
</feature>
<feature type="domain" description="DDE Tnp4" evidence="9">
    <location>
        <begin position="62"/>
        <end position="119"/>
    </location>
</feature>
<feature type="region of interest" description="Disordered" evidence="8">
    <location>
        <begin position="145"/>
        <end position="175"/>
    </location>
</feature>
<feature type="region of interest" description="Disordered" evidence="8">
    <location>
        <begin position="246"/>
        <end position="279"/>
    </location>
</feature>
<dbReference type="GO" id="GO:0005634">
    <property type="term" value="C:nucleus"/>
    <property type="evidence" value="ECO:0007669"/>
    <property type="project" value="UniProtKB-SubCell"/>
</dbReference>
<evidence type="ECO:0000313" key="11">
    <source>
        <dbReference type="EMBL" id="KAL0448948.1"/>
    </source>
</evidence>
<keyword evidence="6" id="KW-0378">Hydrolase</keyword>
<reference evidence="11" key="1">
    <citation type="submission" date="2020-06" db="EMBL/GenBank/DDBJ databases">
        <authorList>
            <person name="Li T."/>
            <person name="Hu X."/>
            <person name="Zhang T."/>
            <person name="Song X."/>
            <person name="Zhang H."/>
            <person name="Dai N."/>
            <person name="Sheng W."/>
            <person name="Hou X."/>
            <person name="Wei L."/>
        </authorList>
    </citation>
    <scope>NUCLEOTIDE SEQUENCE</scope>
    <source>
        <strain evidence="11">KEN1</strain>
        <tissue evidence="11">Leaf</tissue>
    </source>
</reference>
<evidence type="ECO:0000256" key="1">
    <source>
        <dbReference type="ARBA" id="ARBA00001968"/>
    </source>
</evidence>
<feature type="compositionally biased region" description="Low complexity" evidence="8">
    <location>
        <begin position="262"/>
        <end position="272"/>
    </location>
</feature>
<comment type="subcellular location">
    <subcellularLocation>
        <location evidence="2">Nucleus</location>
    </subcellularLocation>
</comment>
<keyword evidence="4" id="KW-0540">Nuclease</keyword>
<accession>A0AAW2X4V4</accession>
<comment type="cofactor">
    <cofactor evidence="1">
        <name>a divalent metal cation</name>
        <dbReference type="ChEBI" id="CHEBI:60240"/>
    </cofactor>
</comment>